<organism evidence="12 13">
    <name type="scientific">Blattamonas nauphoetae</name>
    <dbReference type="NCBI Taxonomy" id="2049346"/>
    <lineage>
        <taxon>Eukaryota</taxon>
        <taxon>Metamonada</taxon>
        <taxon>Preaxostyla</taxon>
        <taxon>Oxymonadida</taxon>
        <taxon>Blattamonas</taxon>
    </lineage>
</organism>
<dbReference type="PIRSF" id="PIRSF000239">
    <property type="entry name" value="AHPC"/>
    <property type="match status" value="1"/>
</dbReference>
<dbReference type="PANTHER" id="PTHR42801">
    <property type="entry name" value="THIOREDOXIN-DEPENDENT PEROXIDE REDUCTASE"/>
    <property type="match status" value="1"/>
</dbReference>
<evidence type="ECO:0000256" key="7">
    <source>
        <dbReference type="ARBA" id="ARBA00023284"/>
    </source>
</evidence>
<dbReference type="Gene3D" id="3.40.30.10">
    <property type="entry name" value="Glutaredoxin"/>
    <property type="match status" value="1"/>
</dbReference>
<proteinExistence type="inferred from homology"/>
<keyword evidence="4" id="KW-0049">Antioxidant</keyword>
<sequence length="165" mass="18324">MAANLGEIPADFESINEKGETVRFSDLKGKGPFVIFFYPKDFTGGCTKEACSFRDSHEVFLKAGAAVYGVSSDSVKSHVDFIEKYHLPFSLLADDGGKLRKLWKVPKGGLLPGRVTYVFDREGRIHMIFEGVMKDKEHMEKALEMVQKLAAEPQPAEVAPAPAEW</sequence>
<evidence type="ECO:0000313" key="12">
    <source>
        <dbReference type="EMBL" id="KAK2960609.1"/>
    </source>
</evidence>
<accession>A0ABQ9YA68</accession>
<dbReference type="Pfam" id="PF00578">
    <property type="entry name" value="AhpC-TSA"/>
    <property type="match status" value="1"/>
</dbReference>
<dbReference type="InterPro" id="IPR024706">
    <property type="entry name" value="Peroxiredoxin_AhpC-typ"/>
</dbReference>
<dbReference type="PROSITE" id="PS51352">
    <property type="entry name" value="THIOREDOXIN_2"/>
    <property type="match status" value="1"/>
</dbReference>
<protein>
    <recommendedName>
        <fullName evidence="2">thioredoxin-dependent peroxiredoxin</fullName>
        <ecNumber evidence="2">1.11.1.24</ecNumber>
    </recommendedName>
    <alternativeName>
        <fullName evidence="8">Thioredoxin peroxidase</fullName>
    </alternativeName>
</protein>
<evidence type="ECO:0000256" key="4">
    <source>
        <dbReference type="ARBA" id="ARBA00022862"/>
    </source>
</evidence>
<dbReference type="CDD" id="cd03017">
    <property type="entry name" value="PRX_BCP"/>
    <property type="match status" value="1"/>
</dbReference>
<dbReference type="InterPro" id="IPR013766">
    <property type="entry name" value="Thioredoxin_domain"/>
</dbReference>
<keyword evidence="13" id="KW-1185">Reference proteome</keyword>
<evidence type="ECO:0000256" key="8">
    <source>
        <dbReference type="ARBA" id="ARBA00032824"/>
    </source>
</evidence>
<evidence type="ECO:0000256" key="1">
    <source>
        <dbReference type="ARBA" id="ARBA00011245"/>
    </source>
</evidence>
<dbReference type="EC" id="1.11.1.24" evidence="2"/>
<evidence type="ECO:0000256" key="2">
    <source>
        <dbReference type="ARBA" id="ARBA00013017"/>
    </source>
</evidence>
<comment type="subunit">
    <text evidence="1">Monomer.</text>
</comment>
<comment type="similarity">
    <text evidence="9">Belongs to the peroxiredoxin family. BCP/PrxQ subfamily.</text>
</comment>
<dbReference type="InterPro" id="IPR036249">
    <property type="entry name" value="Thioredoxin-like_sf"/>
</dbReference>
<comment type="caution">
    <text evidence="12">The sequence shown here is derived from an EMBL/GenBank/DDBJ whole genome shotgun (WGS) entry which is preliminary data.</text>
</comment>
<keyword evidence="7" id="KW-0676">Redox-active center</keyword>
<name>A0ABQ9YA68_9EUKA</name>
<keyword evidence="6" id="KW-1015">Disulfide bond</keyword>
<evidence type="ECO:0000256" key="6">
    <source>
        <dbReference type="ARBA" id="ARBA00023157"/>
    </source>
</evidence>
<evidence type="ECO:0000256" key="3">
    <source>
        <dbReference type="ARBA" id="ARBA00022559"/>
    </source>
</evidence>
<comment type="catalytic activity">
    <reaction evidence="10">
        <text>a hydroperoxide + [thioredoxin]-dithiol = an alcohol + [thioredoxin]-disulfide + H2O</text>
        <dbReference type="Rhea" id="RHEA:62620"/>
        <dbReference type="Rhea" id="RHEA-COMP:10698"/>
        <dbReference type="Rhea" id="RHEA-COMP:10700"/>
        <dbReference type="ChEBI" id="CHEBI:15377"/>
        <dbReference type="ChEBI" id="CHEBI:29950"/>
        <dbReference type="ChEBI" id="CHEBI:30879"/>
        <dbReference type="ChEBI" id="CHEBI:35924"/>
        <dbReference type="ChEBI" id="CHEBI:50058"/>
        <dbReference type="EC" id="1.11.1.24"/>
    </reaction>
</comment>
<dbReference type="GO" id="GO:0140824">
    <property type="term" value="F:thioredoxin-dependent peroxiredoxin activity"/>
    <property type="evidence" value="ECO:0007669"/>
    <property type="project" value="UniProtKB-EC"/>
</dbReference>
<dbReference type="Proteomes" id="UP001281761">
    <property type="component" value="Unassembled WGS sequence"/>
</dbReference>
<gene>
    <name evidence="12" type="ORF">BLNAU_4507</name>
</gene>
<evidence type="ECO:0000256" key="10">
    <source>
        <dbReference type="ARBA" id="ARBA00049091"/>
    </source>
</evidence>
<keyword evidence="3 12" id="KW-0575">Peroxidase</keyword>
<evidence type="ECO:0000259" key="11">
    <source>
        <dbReference type="PROSITE" id="PS51352"/>
    </source>
</evidence>
<reference evidence="12 13" key="1">
    <citation type="journal article" date="2022" name="bioRxiv">
        <title>Genomics of Preaxostyla Flagellates Illuminates Evolutionary Transitions and the Path Towards Mitochondrial Loss.</title>
        <authorList>
            <person name="Novak L.V.F."/>
            <person name="Treitli S.C."/>
            <person name="Pyrih J."/>
            <person name="Halakuc P."/>
            <person name="Pipaliya S.V."/>
            <person name="Vacek V."/>
            <person name="Brzon O."/>
            <person name="Soukal P."/>
            <person name="Eme L."/>
            <person name="Dacks J.B."/>
            <person name="Karnkowska A."/>
            <person name="Elias M."/>
            <person name="Hampl V."/>
        </authorList>
    </citation>
    <scope>NUCLEOTIDE SEQUENCE [LARGE SCALE GENOMIC DNA]</scope>
    <source>
        <strain evidence="12">NAU3</strain>
        <tissue evidence="12">Gut</tissue>
    </source>
</reference>
<dbReference type="InterPro" id="IPR000866">
    <property type="entry name" value="AhpC/TSA"/>
</dbReference>
<evidence type="ECO:0000313" key="13">
    <source>
        <dbReference type="Proteomes" id="UP001281761"/>
    </source>
</evidence>
<evidence type="ECO:0000256" key="9">
    <source>
        <dbReference type="ARBA" id="ARBA00038489"/>
    </source>
</evidence>
<keyword evidence="5 12" id="KW-0560">Oxidoreductase</keyword>
<dbReference type="PANTHER" id="PTHR42801:SF4">
    <property type="entry name" value="AHPC_TSA FAMILY PROTEIN"/>
    <property type="match status" value="1"/>
</dbReference>
<dbReference type="InterPro" id="IPR050924">
    <property type="entry name" value="Peroxiredoxin_BCP/PrxQ"/>
</dbReference>
<dbReference type="SUPFAM" id="SSF52833">
    <property type="entry name" value="Thioredoxin-like"/>
    <property type="match status" value="1"/>
</dbReference>
<dbReference type="EMBL" id="JARBJD010000022">
    <property type="protein sequence ID" value="KAK2960609.1"/>
    <property type="molecule type" value="Genomic_DNA"/>
</dbReference>
<feature type="domain" description="Thioredoxin" evidence="11">
    <location>
        <begin position="3"/>
        <end position="148"/>
    </location>
</feature>
<evidence type="ECO:0000256" key="5">
    <source>
        <dbReference type="ARBA" id="ARBA00023002"/>
    </source>
</evidence>